<evidence type="ECO:0000313" key="2">
    <source>
        <dbReference type="EMBL" id="NER17024.1"/>
    </source>
</evidence>
<name>A0A6M0CLW8_9FLAO</name>
<sequence length="151" mass="17029">MLKEAGSSIRYALFIFAGLVAYFLILRLFGLHENPWLRLFNGIIVSFGIYSSIKFHKADTDENFSYGSGFRTGLLTGFIATVLFVVFMAIYMYHLDPAFVDTLLDYWRSSYAQGPGILIAILIIEGFASSVVLTLAFMQLFKRSRNIPQAT</sequence>
<feature type="transmembrane region" description="Helical" evidence="1">
    <location>
        <begin position="74"/>
        <end position="94"/>
    </location>
</feature>
<reference evidence="2 3" key="1">
    <citation type="submission" date="2020-01" db="EMBL/GenBank/DDBJ databases">
        <title>Spongiivirga citrea KCTC 32990T.</title>
        <authorList>
            <person name="Wang G."/>
        </authorList>
    </citation>
    <scope>NUCLEOTIDE SEQUENCE [LARGE SCALE GENOMIC DNA]</scope>
    <source>
        <strain evidence="2 3">KCTC 32990</strain>
    </source>
</reference>
<protein>
    <submittedName>
        <fullName evidence="2">DUF4199 family protein</fullName>
    </submittedName>
</protein>
<feature type="transmembrane region" description="Helical" evidence="1">
    <location>
        <begin position="12"/>
        <end position="30"/>
    </location>
</feature>
<gene>
    <name evidence="2" type="ORF">GWK10_07365</name>
</gene>
<dbReference type="Pfam" id="PF13858">
    <property type="entry name" value="DUF4199"/>
    <property type="match status" value="1"/>
</dbReference>
<feature type="transmembrane region" description="Helical" evidence="1">
    <location>
        <begin position="114"/>
        <end position="137"/>
    </location>
</feature>
<evidence type="ECO:0000313" key="3">
    <source>
        <dbReference type="Proteomes" id="UP000474296"/>
    </source>
</evidence>
<proteinExistence type="predicted"/>
<keyword evidence="1" id="KW-0472">Membrane</keyword>
<organism evidence="2 3">
    <name type="scientific">Spongiivirga citrea</name>
    <dbReference type="NCBI Taxonomy" id="1481457"/>
    <lineage>
        <taxon>Bacteria</taxon>
        <taxon>Pseudomonadati</taxon>
        <taxon>Bacteroidota</taxon>
        <taxon>Flavobacteriia</taxon>
        <taxon>Flavobacteriales</taxon>
        <taxon>Flavobacteriaceae</taxon>
        <taxon>Spongiivirga</taxon>
    </lineage>
</organism>
<dbReference type="Proteomes" id="UP000474296">
    <property type="component" value="Unassembled WGS sequence"/>
</dbReference>
<evidence type="ECO:0000256" key="1">
    <source>
        <dbReference type="SAM" id="Phobius"/>
    </source>
</evidence>
<accession>A0A6M0CLW8</accession>
<dbReference type="InterPro" id="IPR025250">
    <property type="entry name" value="DUF4199"/>
</dbReference>
<feature type="transmembrane region" description="Helical" evidence="1">
    <location>
        <begin position="36"/>
        <end position="53"/>
    </location>
</feature>
<comment type="caution">
    <text evidence="2">The sequence shown here is derived from an EMBL/GenBank/DDBJ whole genome shotgun (WGS) entry which is preliminary data.</text>
</comment>
<dbReference type="AlphaFoldDB" id="A0A6M0CLW8"/>
<keyword evidence="1" id="KW-0812">Transmembrane</keyword>
<dbReference type="EMBL" id="JAABOQ010000003">
    <property type="protein sequence ID" value="NER17024.1"/>
    <property type="molecule type" value="Genomic_DNA"/>
</dbReference>
<keyword evidence="3" id="KW-1185">Reference proteome</keyword>
<keyword evidence="1" id="KW-1133">Transmembrane helix</keyword>
<dbReference type="RefSeq" id="WP_164031006.1">
    <property type="nucleotide sequence ID" value="NZ_JAABOQ010000003.1"/>
</dbReference>